<evidence type="ECO:0000313" key="3">
    <source>
        <dbReference type="Proteomes" id="UP001634394"/>
    </source>
</evidence>
<keyword evidence="3" id="KW-1185">Reference proteome</keyword>
<proteinExistence type="predicted"/>
<gene>
    <name evidence="2" type="ORF">ACJMK2_019189</name>
</gene>
<dbReference type="AlphaFoldDB" id="A0ABD3UH88"/>
<dbReference type="EMBL" id="JBJQND010000016">
    <property type="protein sequence ID" value="KAL3848321.1"/>
    <property type="molecule type" value="Genomic_DNA"/>
</dbReference>
<organism evidence="2 3">
    <name type="scientific">Sinanodonta woodiana</name>
    <name type="common">Chinese pond mussel</name>
    <name type="synonym">Anodonta woodiana</name>
    <dbReference type="NCBI Taxonomy" id="1069815"/>
    <lineage>
        <taxon>Eukaryota</taxon>
        <taxon>Metazoa</taxon>
        <taxon>Spiralia</taxon>
        <taxon>Lophotrochozoa</taxon>
        <taxon>Mollusca</taxon>
        <taxon>Bivalvia</taxon>
        <taxon>Autobranchia</taxon>
        <taxon>Heteroconchia</taxon>
        <taxon>Palaeoheterodonta</taxon>
        <taxon>Unionida</taxon>
        <taxon>Unionoidea</taxon>
        <taxon>Unionidae</taxon>
        <taxon>Unioninae</taxon>
        <taxon>Sinanodonta</taxon>
    </lineage>
</organism>
<comment type="caution">
    <text evidence="2">The sequence shown here is derived from an EMBL/GenBank/DDBJ whole genome shotgun (WGS) entry which is preliminary data.</text>
</comment>
<evidence type="ECO:0000313" key="2">
    <source>
        <dbReference type="EMBL" id="KAL3848321.1"/>
    </source>
</evidence>
<dbReference type="Proteomes" id="UP001634394">
    <property type="component" value="Unassembled WGS sequence"/>
</dbReference>
<protein>
    <submittedName>
        <fullName evidence="2">Uncharacterized protein</fullName>
    </submittedName>
</protein>
<evidence type="ECO:0000256" key="1">
    <source>
        <dbReference type="SAM" id="MobiDB-lite"/>
    </source>
</evidence>
<feature type="region of interest" description="Disordered" evidence="1">
    <location>
        <begin position="52"/>
        <end position="81"/>
    </location>
</feature>
<name>A0ABD3UH88_SINWO</name>
<dbReference type="Gene3D" id="2.80.10.50">
    <property type="match status" value="1"/>
</dbReference>
<sequence>MILSTVNFIAKSRSGKYQGRRLKDGQKNVSKDVNVPSVPQCKKYIKQQEAECQLSRREPTESNRTSGYISGSSLSSEKSEISDLEDTCPRVTIETADELFLSVDPTYYHICLRGLESADSSCIFRSKVLKREELSNGTKQHVVFYLDCDPEFYLTTTKDRQLEINMFQEKDVSLENPDERWFILYEPNPGCVIIQPHAHNGYYLHHIDDNLDVYKFDLNARAPEEFFFNVRGVSQTNEQQETEVSTQSTCQSEKRCINCHVCAAHNRNTLIPEASGVKKSYKKNLTELFFGCVSNKRENTSDIHVQCEVTR</sequence>
<accession>A0ABD3UH88</accession>
<reference evidence="2 3" key="1">
    <citation type="submission" date="2024-11" db="EMBL/GenBank/DDBJ databases">
        <title>Chromosome-level genome assembly of the freshwater bivalve Anodonta woodiana.</title>
        <authorList>
            <person name="Chen X."/>
        </authorList>
    </citation>
    <scope>NUCLEOTIDE SEQUENCE [LARGE SCALE GENOMIC DNA]</scope>
    <source>
        <strain evidence="2">MN2024</strain>
        <tissue evidence="2">Gills</tissue>
    </source>
</reference>
<feature type="compositionally biased region" description="Basic and acidic residues" evidence="1">
    <location>
        <begin position="52"/>
        <end position="61"/>
    </location>
</feature>
<feature type="compositionally biased region" description="Low complexity" evidence="1">
    <location>
        <begin position="66"/>
        <end position="76"/>
    </location>
</feature>